<dbReference type="GO" id="GO:0003676">
    <property type="term" value="F:nucleic acid binding"/>
    <property type="evidence" value="ECO:0007669"/>
    <property type="project" value="InterPro"/>
</dbReference>
<dbReference type="EMBL" id="KI913969">
    <property type="protein sequence ID" value="ETV98764.1"/>
    <property type="molecule type" value="Genomic_DNA"/>
</dbReference>
<reference evidence="2" key="1">
    <citation type="submission" date="2013-12" db="EMBL/GenBank/DDBJ databases">
        <title>The Genome Sequence of Aphanomyces invadans NJM9701.</title>
        <authorList>
            <consortium name="The Broad Institute Genomics Platform"/>
            <person name="Russ C."/>
            <person name="Tyler B."/>
            <person name="van West P."/>
            <person name="Dieguez-Uribeondo J."/>
            <person name="Young S.K."/>
            <person name="Zeng Q."/>
            <person name="Gargeya S."/>
            <person name="Fitzgerald M."/>
            <person name="Abouelleil A."/>
            <person name="Alvarado L."/>
            <person name="Chapman S.B."/>
            <person name="Gainer-Dewar J."/>
            <person name="Goldberg J."/>
            <person name="Griggs A."/>
            <person name="Gujja S."/>
            <person name="Hansen M."/>
            <person name="Howarth C."/>
            <person name="Imamovic A."/>
            <person name="Ireland A."/>
            <person name="Larimer J."/>
            <person name="McCowan C."/>
            <person name="Murphy C."/>
            <person name="Pearson M."/>
            <person name="Poon T.W."/>
            <person name="Priest M."/>
            <person name="Roberts A."/>
            <person name="Saif S."/>
            <person name="Shea T."/>
            <person name="Sykes S."/>
            <person name="Wortman J."/>
            <person name="Nusbaum C."/>
            <person name="Birren B."/>
        </authorList>
    </citation>
    <scope>NUCLEOTIDE SEQUENCE [LARGE SCALE GENOMIC DNA]</scope>
    <source>
        <strain evidence="2">NJM9701</strain>
    </source>
</reference>
<organism evidence="2">
    <name type="scientific">Aphanomyces invadans</name>
    <dbReference type="NCBI Taxonomy" id="157072"/>
    <lineage>
        <taxon>Eukaryota</taxon>
        <taxon>Sar</taxon>
        <taxon>Stramenopiles</taxon>
        <taxon>Oomycota</taxon>
        <taxon>Saprolegniomycetes</taxon>
        <taxon>Saprolegniales</taxon>
        <taxon>Verrucalvaceae</taxon>
        <taxon>Aphanomyces</taxon>
    </lineage>
</organism>
<evidence type="ECO:0000256" key="1">
    <source>
        <dbReference type="SAM" id="MobiDB-lite"/>
    </source>
</evidence>
<accession>A0A024TXP1</accession>
<dbReference type="PANTHER" id="PTHR33939:SF1">
    <property type="entry name" value="DUF4371 DOMAIN-CONTAINING PROTEIN"/>
    <property type="match status" value="1"/>
</dbReference>
<dbReference type="VEuPathDB" id="FungiDB:H310_08831"/>
<dbReference type="InterPro" id="IPR036397">
    <property type="entry name" value="RNaseH_sf"/>
</dbReference>
<dbReference type="AlphaFoldDB" id="A0A024TXP1"/>
<dbReference type="PANTHER" id="PTHR33939">
    <property type="entry name" value="PROTEIN CBG22215"/>
    <property type="match status" value="1"/>
</dbReference>
<dbReference type="GeneID" id="20085881"/>
<gene>
    <name evidence="2" type="ORF">H310_08831</name>
</gene>
<feature type="compositionally biased region" description="Acidic residues" evidence="1">
    <location>
        <begin position="83"/>
        <end position="102"/>
    </location>
</feature>
<dbReference type="RefSeq" id="XP_008872961.1">
    <property type="nucleotide sequence ID" value="XM_008874739.1"/>
</dbReference>
<evidence type="ECO:0008006" key="3">
    <source>
        <dbReference type="Google" id="ProtNLM"/>
    </source>
</evidence>
<sequence>KRGHTIVYTPPHHSDLQPIELVWAIVKGEVGRRYDNETKFADVKLIDEAFAALIFGAMKGCIKVVQGKLKLQHDHFVQVDTMNVDEESSAESDTDGDEEEACDNVAKH</sequence>
<dbReference type="OrthoDB" id="78715at2759"/>
<protein>
    <recommendedName>
        <fullName evidence="3">Tc1-like transposase DDE domain-containing protein</fullName>
    </recommendedName>
</protein>
<feature type="region of interest" description="Disordered" evidence="1">
    <location>
        <begin position="83"/>
        <end position="108"/>
    </location>
</feature>
<name>A0A024TXP1_9STRA</name>
<evidence type="ECO:0000313" key="2">
    <source>
        <dbReference type="EMBL" id="ETV98764.1"/>
    </source>
</evidence>
<proteinExistence type="predicted"/>
<feature type="non-terminal residue" evidence="2">
    <location>
        <position position="1"/>
    </location>
</feature>
<dbReference type="Gene3D" id="3.30.420.10">
    <property type="entry name" value="Ribonuclease H-like superfamily/Ribonuclease H"/>
    <property type="match status" value="1"/>
</dbReference>